<proteinExistence type="predicted"/>
<feature type="region of interest" description="Disordered" evidence="1">
    <location>
        <begin position="173"/>
        <end position="216"/>
    </location>
</feature>
<dbReference type="InterPro" id="IPR039087">
    <property type="entry name" value="VCPIP1"/>
</dbReference>
<comment type="caution">
    <text evidence="2">The sequence shown here is derived from an EMBL/GenBank/DDBJ whole genome shotgun (WGS) entry which is preliminary data.</text>
</comment>
<dbReference type="Proteomes" id="UP001529510">
    <property type="component" value="Unassembled WGS sequence"/>
</dbReference>
<feature type="compositionally biased region" description="Basic and acidic residues" evidence="1">
    <location>
        <begin position="182"/>
        <end position="203"/>
    </location>
</feature>
<dbReference type="PANTHER" id="PTHR14843">
    <property type="entry name" value="DEUBIQUITINATING PROTEIN VCIP135"/>
    <property type="match status" value="1"/>
</dbReference>
<evidence type="ECO:0000313" key="3">
    <source>
        <dbReference type="Proteomes" id="UP001529510"/>
    </source>
</evidence>
<name>A0ABD0RSF6_CIRMR</name>
<reference evidence="2 3" key="1">
    <citation type="submission" date="2024-05" db="EMBL/GenBank/DDBJ databases">
        <title>Genome sequencing and assembly of Indian major carp, Cirrhinus mrigala (Hamilton, 1822).</title>
        <authorList>
            <person name="Mohindra V."/>
            <person name="Chowdhury L.M."/>
            <person name="Lal K."/>
            <person name="Jena J.K."/>
        </authorList>
    </citation>
    <scope>NUCLEOTIDE SEQUENCE [LARGE SCALE GENOMIC DNA]</scope>
    <source>
        <strain evidence="2">CM1030</strain>
        <tissue evidence="2">Blood</tissue>
    </source>
</reference>
<gene>
    <name evidence="2" type="ORF">M9458_004463</name>
</gene>
<feature type="non-terminal residue" evidence="2">
    <location>
        <position position="1"/>
    </location>
</feature>
<evidence type="ECO:0000256" key="1">
    <source>
        <dbReference type="SAM" id="MobiDB-lite"/>
    </source>
</evidence>
<dbReference type="PANTHER" id="PTHR14843:SF2">
    <property type="entry name" value="DEUBIQUITINATING PROTEIN VCPIP1"/>
    <property type="match status" value="1"/>
</dbReference>
<dbReference type="EMBL" id="JAMKFB020000002">
    <property type="protein sequence ID" value="KAL0201276.1"/>
    <property type="molecule type" value="Genomic_DNA"/>
</dbReference>
<feature type="region of interest" description="Disordered" evidence="1">
    <location>
        <begin position="53"/>
        <end position="121"/>
    </location>
</feature>
<sequence length="216" mass="23348">LLDGKHCTLPHLSGKTFVFNAAEERLELCVDTAGHFPVGPDVEELVQEALSQLRSDAASRSREGSPAHGLRLGAGGAVRKKEQTVTAFQGKGHSLGSAPPEHPPIRRQHSSGVDLSNSAHGEGITLSGEELVRVAPGMLTLREGRGLGLEPAVIEAQRQRLQEMVSNIQASMDKHLRQHTAARHEVKEEEEAPDKQEDMESHGAEPPSTFEPMDQS</sequence>
<organism evidence="2 3">
    <name type="scientific">Cirrhinus mrigala</name>
    <name type="common">Mrigala</name>
    <dbReference type="NCBI Taxonomy" id="683832"/>
    <lineage>
        <taxon>Eukaryota</taxon>
        <taxon>Metazoa</taxon>
        <taxon>Chordata</taxon>
        <taxon>Craniata</taxon>
        <taxon>Vertebrata</taxon>
        <taxon>Euteleostomi</taxon>
        <taxon>Actinopterygii</taxon>
        <taxon>Neopterygii</taxon>
        <taxon>Teleostei</taxon>
        <taxon>Ostariophysi</taxon>
        <taxon>Cypriniformes</taxon>
        <taxon>Cyprinidae</taxon>
        <taxon>Labeoninae</taxon>
        <taxon>Labeonini</taxon>
        <taxon>Cirrhinus</taxon>
    </lineage>
</organism>
<evidence type="ECO:0000313" key="2">
    <source>
        <dbReference type="EMBL" id="KAL0201276.1"/>
    </source>
</evidence>
<protein>
    <submittedName>
        <fullName evidence="2">Uncharacterized protein</fullName>
    </submittedName>
</protein>
<accession>A0ABD0RSF6</accession>
<dbReference type="AlphaFoldDB" id="A0ABD0RSF6"/>
<feature type="compositionally biased region" description="Polar residues" evidence="1">
    <location>
        <begin position="110"/>
        <end position="119"/>
    </location>
</feature>
<keyword evidence="3" id="KW-1185">Reference proteome</keyword>